<proteinExistence type="predicted"/>
<feature type="coiled-coil region" evidence="1">
    <location>
        <begin position="2"/>
        <end position="57"/>
    </location>
</feature>
<evidence type="ECO:0000313" key="2">
    <source>
        <dbReference type="EMBL" id="POF34664.1"/>
    </source>
</evidence>
<protein>
    <submittedName>
        <fullName evidence="2">SlyX protein</fullName>
    </submittedName>
</protein>
<dbReference type="OrthoDB" id="5422806at2"/>
<reference evidence="2 3" key="1">
    <citation type="submission" date="2018-01" db="EMBL/GenBank/DDBJ databases">
        <title>Genomic Encyclopedia of Archaeal and Bacterial Type Strains, Phase II (KMG-II): from individual species to whole genera.</title>
        <authorList>
            <person name="Goeker M."/>
        </authorList>
    </citation>
    <scope>NUCLEOTIDE SEQUENCE [LARGE SCALE GENOMIC DNA]</scope>
    <source>
        <strain evidence="2 3">DSM 17023</strain>
    </source>
</reference>
<dbReference type="EMBL" id="PPCN01000001">
    <property type="protein sequence ID" value="POF34664.1"/>
    <property type="molecule type" value="Genomic_DNA"/>
</dbReference>
<keyword evidence="3" id="KW-1185">Reference proteome</keyword>
<dbReference type="Gene3D" id="1.20.5.300">
    <property type="match status" value="1"/>
</dbReference>
<comment type="caution">
    <text evidence="2">The sequence shown here is derived from an EMBL/GenBank/DDBJ whole genome shotgun (WGS) entry which is preliminary data.</text>
</comment>
<dbReference type="InterPro" id="IPR007236">
    <property type="entry name" value="SlyX"/>
</dbReference>
<evidence type="ECO:0000313" key="3">
    <source>
        <dbReference type="Proteomes" id="UP000236959"/>
    </source>
</evidence>
<organism evidence="2 3">
    <name type="scientific">Roseibium marinum</name>
    <dbReference type="NCBI Taxonomy" id="281252"/>
    <lineage>
        <taxon>Bacteria</taxon>
        <taxon>Pseudomonadati</taxon>
        <taxon>Pseudomonadota</taxon>
        <taxon>Alphaproteobacteria</taxon>
        <taxon>Hyphomicrobiales</taxon>
        <taxon>Stappiaceae</taxon>
        <taxon>Roseibium</taxon>
    </lineage>
</organism>
<keyword evidence="1" id="KW-0175">Coiled coil</keyword>
<dbReference type="Pfam" id="PF04102">
    <property type="entry name" value="SlyX"/>
    <property type="match status" value="1"/>
</dbReference>
<dbReference type="AlphaFoldDB" id="A0A2S3V3U7"/>
<dbReference type="RefSeq" id="WP_103221568.1">
    <property type="nucleotide sequence ID" value="NZ_PPCN01000001.1"/>
</dbReference>
<dbReference type="PANTHER" id="PTHR36508">
    <property type="entry name" value="PROTEIN SLYX"/>
    <property type="match status" value="1"/>
</dbReference>
<evidence type="ECO:0000256" key="1">
    <source>
        <dbReference type="SAM" id="Coils"/>
    </source>
</evidence>
<sequence length="70" mass="7953">MANDHEQRLEQLEISLAHATHTIDELNQVVVGQGKQIDRLTRLVGNMTEQVDELMENVLPGHQGEKPPHY</sequence>
<gene>
    <name evidence="2" type="ORF">CLV41_1011122</name>
</gene>
<dbReference type="PANTHER" id="PTHR36508:SF1">
    <property type="entry name" value="PROTEIN SLYX"/>
    <property type="match status" value="1"/>
</dbReference>
<name>A0A2S3V3U7_9HYPH</name>
<dbReference type="Proteomes" id="UP000236959">
    <property type="component" value="Unassembled WGS sequence"/>
</dbReference>
<accession>A0A2S3V3U7</accession>